<dbReference type="Pfam" id="PF02371">
    <property type="entry name" value="Transposase_20"/>
    <property type="match status" value="1"/>
</dbReference>
<dbReference type="GO" id="GO:0006313">
    <property type="term" value="P:DNA transposition"/>
    <property type="evidence" value="ECO:0007669"/>
    <property type="project" value="InterPro"/>
</dbReference>
<dbReference type="InterPro" id="IPR047650">
    <property type="entry name" value="Transpos_IS110"/>
</dbReference>
<protein>
    <submittedName>
        <fullName evidence="3">Transposase IS116/IS110/IS902 family protein</fullName>
    </submittedName>
</protein>
<gene>
    <name evidence="3" type="ORF">DES36_1401</name>
</gene>
<dbReference type="PANTHER" id="PTHR33055:SF15">
    <property type="entry name" value="TRANSPOSASE-RELATED"/>
    <property type="match status" value="1"/>
</dbReference>
<reference evidence="3 4" key="1">
    <citation type="submission" date="2018-06" db="EMBL/GenBank/DDBJ databases">
        <title>Genomic Encyclopedia of Type Strains, Phase IV (KMG-IV): sequencing the most valuable type-strain genomes for metagenomic binning, comparative biology and taxonomic classification.</title>
        <authorList>
            <person name="Goeker M."/>
        </authorList>
    </citation>
    <scope>NUCLEOTIDE SEQUENCE [LARGE SCALE GENOMIC DNA]</scope>
    <source>
        <strain evidence="3 4">DSM 22112</strain>
    </source>
</reference>
<dbReference type="PANTHER" id="PTHR33055">
    <property type="entry name" value="TRANSPOSASE FOR INSERTION SEQUENCE ELEMENT IS1111A"/>
    <property type="match status" value="1"/>
</dbReference>
<dbReference type="AlphaFoldDB" id="A0A366HXJ3"/>
<evidence type="ECO:0000259" key="1">
    <source>
        <dbReference type="Pfam" id="PF01548"/>
    </source>
</evidence>
<evidence type="ECO:0000313" key="4">
    <source>
        <dbReference type="Proteomes" id="UP000253490"/>
    </source>
</evidence>
<dbReference type="InterPro" id="IPR002525">
    <property type="entry name" value="Transp_IS110-like_N"/>
</dbReference>
<dbReference type="Pfam" id="PF01548">
    <property type="entry name" value="DEDD_Tnp_IS110"/>
    <property type="match status" value="1"/>
</dbReference>
<dbReference type="RefSeq" id="WP_113921954.1">
    <property type="nucleotide sequence ID" value="NZ_CALNCS010000068.1"/>
</dbReference>
<sequence>MSKYLNSTIVGIDVASEFSYVAILCPDGHEYRKPFKLVHTRNGFNYLLETIKKVENEFNMKPIFFMESTGVYHLTLLHFLRDNKFEAFVINPLVTNSNKNKDIRKVKSDKRDALNIAKLGKYDDIRVSSDTDVIAFEFKQLVRNYYRLIDNRADYKKQMSSYLTIYFNGYKKVFRNICCDASIRILKKYPTPNTILNAPKEDIINLLLQSKKGMSWSEEKYRQLIKCADEATFISVPSCIFDTSLQSFITLYELVDDEVNSILSSIKAFIKSGNLPSSYAKNISLLQSITGIGFICAVTLVAEIGSFEKFKSPKQLVGFIGIDPAVNESGEFKGDRVKMSKRGSRYARRALFAATLTAIRTKNNVPENPVIHEYYKVNLKGKKKKVALVAVMHKLTKYLFAVMRDQKPYTIQNPKEHQVLFLKNHHLTAA</sequence>
<proteinExistence type="predicted"/>
<dbReference type="InterPro" id="IPR003346">
    <property type="entry name" value="Transposase_20"/>
</dbReference>
<name>A0A366HXJ3_9FIRM</name>
<comment type="caution">
    <text evidence="3">The sequence shown here is derived from an EMBL/GenBank/DDBJ whole genome shotgun (WGS) entry which is preliminary data.</text>
</comment>
<evidence type="ECO:0000259" key="2">
    <source>
        <dbReference type="Pfam" id="PF02371"/>
    </source>
</evidence>
<keyword evidence="4" id="KW-1185">Reference proteome</keyword>
<dbReference type="EMBL" id="QNRX01000040">
    <property type="protein sequence ID" value="RBP56779.1"/>
    <property type="molecule type" value="Genomic_DNA"/>
</dbReference>
<feature type="domain" description="Transposase IS116/IS110/IS902 C-terminal" evidence="2">
    <location>
        <begin position="284"/>
        <end position="370"/>
    </location>
</feature>
<dbReference type="Proteomes" id="UP000253490">
    <property type="component" value="Unassembled WGS sequence"/>
</dbReference>
<organism evidence="3 4">
    <name type="scientific">Alkalibaculum bacchi</name>
    <dbReference type="NCBI Taxonomy" id="645887"/>
    <lineage>
        <taxon>Bacteria</taxon>
        <taxon>Bacillati</taxon>
        <taxon>Bacillota</taxon>
        <taxon>Clostridia</taxon>
        <taxon>Eubacteriales</taxon>
        <taxon>Eubacteriaceae</taxon>
        <taxon>Alkalibaculum</taxon>
    </lineage>
</organism>
<dbReference type="GO" id="GO:0004803">
    <property type="term" value="F:transposase activity"/>
    <property type="evidence" value="ECO:0007669"/>
    <property type="project" value="InterPro"/>
</dbReference>
<dbReference type="OrthoDB" id="9811278at2"/>
<evidence type="ECO:0000313" key="3">
    <source>
        <dbReference type="EMBL" id="RBP56779.1"/>
    </source>
</evidence>
<dbReference type="NCBIfam" id="NF033542">
    <property type="entry name" value="transpos_IS110"/>
    <property type="match status" value="1"/>
</dbReference>
<feature type="domain" description="Transposase IS110-like N-terminal" evidence="1">
    <location>
        <begin position="10"/>
        <end position="167"/>
    </location>
</feature>
<dbReference type="GO" id="GO:0003677">
    <property type="term" value="F:DNA binding"/>
    <property type="evidence" value="ECO:0007669"/>
    <property type="project" value="InterPro"/>
</dbReference>
<accession>A0A366HXJ3</accession>